<gene>
    <name evidence="1" type="ORF">FHE65_33900</name>
</gene>
<dbReference type="AlphaFoldDB" id="A0A5C4M8D3"/>
<name>A0A5C4M8D3_9ACTN</name>
<organism evidence="1 2">
    <name type="scientific">Mumia zhuanghuii</name>
    <dbReference type="NCBI Taxonomy" id="2585211"/>
    <lineage>
        <taxon>Bacteria</taxon>
        <taxon>Bacillati</taxon>
        <taxon>Actinomycetota</taxon>
        <taxon>Actinomycetes</taxon>
        <taxon>Propionibacteriales</taxon>
        <taxon>Nocardioidaceae</taxon>
        <taxon>Mumia</taxon>
    </lineage>
</organism>
<protein>
    <submittedName>
        <fullName evidence="1">Uncharacterized protein</fullName>
    </submittedName>
</protein>
<evidence type="ECO:0000313" key="2">
    <source>
        <dbReference type="Proteomes" id="UP000306740"/>
    </source>
</evidence>
<dbReference type="EMBL" id="VDFR01000234">
    <property type="protein sequence ID" value="TNC28417.1"/>
    <property type="molecule type" value="Genomic_DNA"/>
</dbReference>
<dbReference type="RefSeq" id="WP_139107319.1">
    <property type="nucleotide sequence ID" value="NZ_VDFR01000234.1"/>
</dbReference>
<accession>A0A5C4M8D3</accession>
<evidence type="ECO:0000313" key="1">
    <source>
        <dbReference type="EMBL" id="TNC28417.1"/>
    </source>
</evidence>
<reference evidence="1 2" key="1">
    <citation type="submission" date="2019-05" db="EMBL/GenBank/DDBJ databases">
        <title>Mumia sp. nov., isolated from the intestinal contents of plateau pika (Ochotona curzoniae) in the Qinghai-Tibet plateau of China.</title>
        <authorList>
            <person name="Tian Z."/>
        </authorList>
    </citation>
    <scope>NUCLEOTIDE SEQUENCE [LARGE SCALE GENOMIC DNA]</scope>
    <source>
        <strain evidence="2">527</strain>
    </source>
</reference>
<proteinExistence type="predicted"/>
<dbReference type="Proteomes" id="UP000306740">
    <property type="component" value="Unassembled WGS sequence"/>
</dbReference>
<comment type="caution">
    <text evidence="1">The sequence shown here is derived from an EMBL/GenBank/DDBJ whole genome shotgun (WGS) entry which is preliminary data.</text>
</comment>
<sequence length="77" mass="9192">MFFSRQQQADRHGPDAFSFQPPHYHPQAWFRFPAGLKHSYFYAELPRPTYGDHEELLLRLLEWQGTFPLAQAKPFSR</sequence>